<dbReference type="VEuPathDB" id="PlasmoDB:POWCR01_140020500"/>
<evidence type="ECO:0000313" key="6">
    <source>
        <dbReference type="Proteomes" id="UP000242942"/>
    </source>
</evidence>
<feature type="coiled-coil region" evidence="2">
    <location>
        <begin position="399"/>
        <end position="426"/>
    </location>
</feature>
<feature type="compositionally biased region" description="Low complexity" evidence="3">
    <location>
        <begin position="355"/>
        <end position="374"/>
    </location>
</feature>
<evidence type="ECO:0000256" key="2">
    <source>
        <dbReference type="SAM" id="Coils"/>
    </source>
</evidence>
<feature type="region of interest" description="Disordered" evidence="3">
    <location>
        <begin position="355"/>
        <end position="381"/>
    </location>
</feature>
<feature type="region of interest" description="Disordered" evidence="3">
    <location>
        <begin position="545"/>
        <end position="637"/>
    </location>
</feature>
<dbReference type="AlphaFoldDB" id="A0A1D3U9L2"/>
<dbReference type="EMBL" id="LT594595">
    <property type="protein sequence ID" value="SCQ16821.1"/>
    <property type="molecule type" value="Genomic_DNA"/>
</dbReference>
<feature type="domain" description="CCAAT-binding factor" evidence="4">
    <location>
        <begin position="640"/>
        <end position="722"/>
    </location>
</feature>
<evidence type="ECO:0000313" key="5">
    <source>
        <dbReference type="EMBL" id="SCQ16821.1"/>
    </source>
</evidence>
<dbReference type="Pfam" id="PF03914">
    <property type="entry name" value="CBF"/>
    <property type="match status" value="1"/>
</dbReference>
<sequence>MEQRENNSPASIVKDICSLFETVQNTKSKKSILNNLTKLFFLLYNERMKRKLLYDERYHQNVGSSNDQENIKLKSMLSKNYIILQSDNRLYTKYEEWLNECFDKFLNLLFQLLNDEDEIFVKKGLSLLFGSLQMESKIHEKVMVKLQKSTNGCYLGKRRYKVEENGERMMAFPIELFKRIVLHLMNIPNMHIDTIKHICKMYLCFYYDLNYFFLSVFSAFHGKVKSSPEGGLSEKRNGERKAGEALGEVAEEATGEGAREDAVGNAERRCGTSLFIYSILVNSVKPDKKVSDFHIRKSAFMKKSKIDELSFDLDEEDQRFRRKRKRSVKKGEKETEGNKKMKTYFDYNSDDSIIHSPSSSSASSCSSSSLSPSDGESEGKPVGDDFLRNVHLIDEFNESDVEKEDTERKERKKEKLKNKMKERKNNLFINVPIDNKAYARLYARCWFYFITTFSHDYTMSLQLLHSIPLFVFPYTNNTYYLINYFNCSFYTSSNLYISLAALPGIFYILTKLNVGNFLKRRNFCIVAKAGNEMKKEKILSGKQEENITGELQKEDTVYDRTEDKGTDESVFKAEPGEEQSVDRSEDGGGIDNDSDEGSIRCGNNDDSSNSNSSGSSDSSDSSDGSGSSDSSDGEDKQLNENMYSDYYKRLFELITPASFYYDDTNFLKIIHASIKNKMIPVHYLMSFLKKLLRVGCMTSSNICINILSVVYDILNYFKNDLQDAMFLSASVFMNMVIKNDFFCYDNLGKNFDKEKVMQMLRQNSNLLKGFGNGEVLLPSLQNSEGNPTKGSDHYAVDSEQIIAHREDAPAAVVDLQGVDLPNGKDDTTGVSRYIVGGKDLFSLRDCLPDKYQINMNSLGRRELYMANHIFYEIILLNSHICDNLRFYSNVYHYNFNDSSLKAHEFYNDPSKMNWEDEASLFSFLKKFLSFKKRKHVEILSSAQEKDFSTIFL</sequence>
<keyword evidence="2" id="KW-0175">Coiled coil</keyword>
<evidence type="ECO:0000259" key="4">
    <source>
        <dbReference type="Pfam" id="PF03914"/>
    </source>
</evidence>
<feature type="compositionally biased region" description="Basic and acidic residues" evidence="3">
    <location>
        <begin position="545"/>
        <end position="586"/>
    </location>
</feature>
<gene>
    <name evidence="5" type="primary">PocGH01_14026000</name>
    <name evidence="5" type="ORF">POCGH01_14026000</name>
</gene>
<feature type="compositionally biased region" description="Basic and acidic residues" evidence="3">
    <location>
        <begin position="329"/>
        <end position="339"/>
    </location>
</feature>
<protein>
    <submittedName>
        <fullName evidence="5">Small ribosomal subunit nuclear export protein, putative</fullName>
    </submittedName>
</protein>
<dbReference type="VEuPathDB" id="PlasmoDB:PocGH01_14026000"/>
<dbReference type="Proteomes" id="UP000242942">
    <property type="component" value="Chromosome 14"/>
</dbReference>
<evidence type="ECO:0000256" key="3">
    <source>
        <dbReference type="SAM" id="MobiDB-lite"/>
    </source>
</evidence>
<feature type="region of interest" description="Disordered" evidence="3">
    <location>
        <begin position="320"/>
        <end position="342"/>
    </location>
</feature>
<accession>A0A1D3U9L2</accession>
<reference evidence="5 6" key="1">
    <citation type="submission" date="2016-06" db="EMBL/GenBank/DDBJ databases">
        <authorList>
            <consortium name="Pathogen Informatics"/>
        </authorList>
    </citation>
    <scope>NUCLEOTIDE SEQUENCE [LARGE SCALE GENOMIC DNA]</scope>
    <source>
        <strain evidence="5">PocGH01</strain>
    </source>
</reference>
<feature type="compositionally biased region" description="Low complexity" evidence="3">
    <location>
        <begin position="602"/>
        <end position="630"/>
    </location>
</feature>
<dbReference type="OrthoDB" id="378151at2759"/>
<evidence type="ECO:0000256" key="1">
    <source>
        <dbReference type="ARBA" id="ARBA00007797"/>
    </source>
</evidence>
<name>A0A1D3U9L2_PLAOA</name>
<dbReference type="GO" id="GO:0030692">
    <property type="term" value="C:Noc4p-Nop14p complex"/>
    <property type="evidence" value="ECO:0007669"/>
    <property type="project" value="TreeGrafter"/>
</dbReference>
<organism evidence="5 6">
    <name type="scientific">Plasmodium ovale</name>
    <name type="common">malaria parasite P. ovale</name>
    <dbReference type="NCBI Taxonomy" id="36330"/>
    <lineage>
        <taxon>Eukaryota</taxon>
        <taxon>Sar</taxon>
        <taxon>Alveolata</taxon>
        <taxon>Apicomplexa</taxon>
        <taxon>Aconoidasida</taxon>
        <taxon>Haemosporida</taxon>
        <taxon>Plasmodiidae</taxon>
        <taxon>Plasmodium</taxon>
        <taxon>Plasmodium (Plasmodium)</taxon>
    </lineage>
</organism>
<dbReference type="PANTHER" id="PTHR12455:SF0">
    <property type="entry name" value="NUCLEOLAR COMPLEX PROTEIN 4 HOMOLOG"/>
    <property type="match status" value="1"/>
</dbReference>
<keyword evidence="6" id="KW-1185">Reference proteome</keyword>
<proteinExistence type="inferred from homology"/>
<comment type="similarity">
    <text evidence="1">Belongs to the CBF/MAK21 family.</text>
</comment>
<dbReference type="PANTHER" id="PTHR12455">
    <property type="entry name" value="NUCLEOLAR COMPLEX PROTEIN 4"/>
    <property type="match status" value="1"/>
</dbReference>
<dbReference type="GO" id="GO:0032040">
    <property type="term" value="C:small-subunit processome"/>
    <property type="evidence" value="ECO:0007669"/>
    <property type="project" value="TreeGrafter"/>
</dbReference>
<dbReference type="InterPro" id="IPR027193">
    <property type="entry name" value="Noc4"/>
</dbReference>
<dbReference type="InterPro" id="IPR005612">
    <property type="entry name" value="CCAAT-binding_factor"/>
</dbReference>
<dbReference type="GO" id="GO:0042254">
    <property type="term" value="P:ribosome biogenesis"/>
    <property type="evidence" value="ECO:0007669"/>
    <property type="project" value="InterPro"/>
</dbReference>